<dbReference type="EMBL" id="KE124783">
    <property type="protein sequence ID" value="EPB80159.1"/>
    <property type="molecule type" value="Genomic_DNA"/>
</dbReference>
<gene>
    <name evidence="1" type="ORF">ANCCEY_00714</name>
</gene>
<sequence length="72" mass="8133">MGNQTTRQLSTHRKHVMHSWNVIYTQNPKLLNDAISVISFMWLRILTPGFARNAKISATNTGRPDVAAQNNV</sequence>
<protein>
    <submittedName>
        <fullName evidence="1">Uncharacterized protein</fullName>
    </submittedName>
</protein>
<evidence type="ECO:0000313" key="2">
    <source>
        <dbReference type="Proteomes" id="UP000054495"/>
    </source>
</evidence>
<organism evidence="1 2">
    <name type="scientific">Ancylostoma ceylanicum</name>
    <dbReference type="NCBI Taxonomy" id="53326"/>
    <lineage>
        <taxon>Eukaryota</taxon>
        <taxon>Metazoa</taxon>
        <taxon>Ecdysozoa</taxon>
        <taxon>Nematoda</taxon>
        <taxon>Chromadorea</taxon>
        <taxon>Rhabditida</taxon>
        <taxon>Rhabditina</taxon>
        <taxon>Rhabditomorpha</taxon>
        <taxon>Strongyloidea</taxon>
        <taxon>Ancylostomatidae</taxon>
        <taxon>Ancylostomatinae</taxon>
        <taxon>Ancylostoma</taxon>
    </lineage>
</organism>
<accession>A0A0D6M7L8</accession>
<name>A0A0D6M7L8_9BILA</name>
<reference evidence="1 2" key="1">
    <citation type="submission" date="2013-05" db="EMBL/GenBank/DDBJ databases">
        <title>Draft genome of the parasitic nematode Anyclostoma ceylanicum.</title>
        <authorList>
            <person name="Mitreva M."/>
        </authorList>
    </citation>
    <scope>NUCLEOTIDE SEQUENCE [LARGE SCALE GENOMIC DNA]</scope>
</reference>
<dbReference type="Proteomes" id="UP000054495">
    <property type="component" value="Unassembled WGS sequence"/>
</dbReference>
<proteinExistence type="predicted"/>
<evidence type="ECO:0000313" key="1">
    <source>
        <dbReference type="EMBL" id="EPB80159.1"/>
    </source>
</evidence>
<keyword evidence="2" id="KW-1185">Reference proteome</keyword>
<dbReference type="AlphaFoldDB" id="A0A0D6M7L8"/>